<name>A0A840CA17_9RHOB</name>
<sequence>MINFKAGAPRPATDGARAARIAAAKDLVQRTLARHGLMPGPDGGQARGLQQVMPSMENLLGGLKSPFGTPPAQDVPIPDGAEFRHAQFSCAAGSRAYRTYIPSTAGDGVTGIVVMLHGCTQNPEDFATGTGMNTLAEEHRFVVIYPHQSRGDNAQSCWNWFSRGDQRRDRGEPAILAGMAREAMAEHGVSKEQTFVAGLSAGAAMAVILGETYPDVFSAVGAHSGLPFGAARDVPSAFAAMAGNAEQSTGAASNTPAVRTIVFHGTGDATVHPSNGERIARDAMDRGARQSVEIEEQGHISGRRFRCKVSAPAGGAAELEHWVVEGLGHAWSGGRPGGSYTDEKGPDASAEMIRFFFEPSGRRG</sequence>
<dbReference type="InterPro" id="IPR050955">
    <property type="entry name" value="Plant_Biomass_Hydrol_Est"/>
</dbReference>
<proteinExistence type="predicted"/>
<dbReference type="Gene3D" id="3.40.50.1820">
    <property type="entry name" value="alpha/beta hydrolase"/>
    <property type="match status" value="1"/>
</dbReference>
<dbReference type="AlphaFoldDB" id="A0A840CA17"/>
<accession>A0A840CA17</accession>
<dbReference type="PANTHER" id="PTHR43037">
    <property type="entry name" value="UNNAMED PRODUCT-RELATED"/>
    <property type="match status" value="1"/>
</dbReference>
<evidence type="ECO:0000256" key="2">
    <source>
        <dbReference type="ARBA" id="ARBA00022801"/>
    </source>
</evidence>
<dbReference type="EMBL" id="JACIEQ010000002">
    <property type="protein sequence ID" value="MBB4022245.1"/>
    <property type="molecule type" value="Genomic_DNA"/>
</dbReference>
<dbReference type="SUPFAM" id="SSF53474">
    <property type="entry name" value="alpha/beta-Hydrolases"/>
    <property type="match status" value="2"/>
</dbReference>
<keyword evidence="1" id="KW-0732">Signal</keyword>
<reference evidence="3" key="1">
    <citation type="submission" date="2020-08" db="EMBL/GenBank/DDBJ databases">
        <title>Genomic Encyclopedia of Type Strains, Phase IV (KMG-IV): sequencing the most valuable type-strain genomes for metagenomic binning, comparative biology and taxonomic classification.</title>
        <authorList>
            <person name="Goeker M."/>
        </authorList>
    </citation>
    <scope>NUCLEOTIDE SEQUENCE [LARGE SCALE GENOMIC DNA]</scope>
    <source>
        <strain evidence="3">DSM 105040</strain>
    </source>
</reference>
<dbReference type="GO" id="GO:0005576">
    <property type="term" value="C:extracellular region"/>
    <property type="evidence" value="ECO:0007669"/>
    <property type="project" value="InterPro"/>
</dbReference>
<keyword evidence="2" id="KW-0378">Hydrolase</keyword>
<dbReference type="NCBIfam" id="TIGR01840">
    <property type="entry name" value="esterase_phb"/>
    <property type="match status" value="1"/>
</dbReference>
<keyword evidence="4" id="KW-1185">Reference proteome</keyword>
<evidence type="ECO:0000256" key="1">
    <source>
        <dbReference type="ARBA" id="ARBA00022729"/>
    </source>
</evidence>
<dbReference type="RefSeq" id="WP_054538888.1">
    <property type="nucleotide sequence ID" value="NZ_JACIEQ010000002.1"/>
</dbReference>
<comment type="caution">
    <text evidence="3">The sequence shown here is derived from an EMBL/GenBank/DDBJ whole genome shotgun (WGS) entry which is preliminary data.</text>
</comment>
<gene>
    <name evidence="3" type="ORF">GGR17_002054</name>
</gene>
<dbReference type="Proteomes" id="UP000585681">
    <property type="component" value="Unassembled WGS sequence"/>
</dbReference>
<dbReference type="PANTHER" id="PTHR43037:SF1">
    <property type="entry name" value="BLL1128 PROTEIN"/>
    <property type="match status" value="1"/>
</dbReference>
<dbReference type="Pfam" id="PF10503">
    <property type="entry name" value="Esterase_PHB"/>
    <property type="match status" value="1"/>
</dbReference>
<protein>
    <submittedName>
        <fullName evidence="3">Poly(Hydroxyalkanoate) depolymerase family esterase</fullName>
    </submittedName>
</protein>
<dbReference type="InterPro" id="IPR029058">
    <property type="entry name" value="AB_hydrolase_fold"/>
</dbReference>
<dbReference type="InterPro" id="IPR010126">
    <property type="entry name" value="Esterase_phb"/>
</dbReference>
<dbReference type="GO" id="GO:0016787">
    <property type="term" value="F:hydrolase activity"/>
    <property type="evidence" value="ECO:0007669"/>
    <property type="project" value="UniProtKB-KW"/>
</dbReference>
<evidence type="ECO:0000313" key="4">
    <source>
        <dbReference type="Proteomes" id="UP000585681"/>
    </source>
</evidence>
<evidence type="ECO:0000313" key="3">
    <source>
        <dbReference type="EMBL" id="MBB4022245.1"/>
    </source>
</evidence>
<organism evidence="3 4">
    <name type="scientific">Actibacterium naphthalenivorans</name>
    <dbReference type="NCBI Taxonomy" id="1614693"/>
    <lineage>
        <taxon>Bacteria</taxon>
        <taxon>Pseudomonadati</taxon>
        <taxon>Pseudomonadota</taxon>
        <taxon>Alphaproteobacteria</taxon>
        <taxon>Rhodobacterales</taxon>
        <taxon>Roseobacteraceae</taxon>
        <taxon>Actibacterium</taxon>
    </lineage>
</organism>